<keyword evidence="2" id="KW-1133">Transmembrane helix</keyword>
<keyword evidence="5" id="KW-1185">Reference proteome</keyword>
<proteinExistence type="predicted"/>
<feature type="transmembrane region" description="Helical" evidence="2">
    <location>
        <begin position="12"/>
        <end position="33"/>
    </location>
</feature>
<reference evidence="4" key="1">
    <citation type="submission" date="2022-06" db="EMBL/GenBank/DDBJ databases">
        <title>Natrinema sp. a new haloarchaeum isolate from saline soil.</title>
        <authorList>
            <person name="Strakova D."/>
            <person name="Galisteo C."/>
            <person name="Sanchez-Porro C."/>
            <person name="Ventosa A."/>
        </authorList>
    </citation>
    <scope>NUCLEOTIDE SEQUENCE</scope>
    <source>
        <strain evidence="4">S1CR25-10</strain>
    </source>
</reference>
<feature type="domain" description="SHOCT" evidence="3">
    <location>
        <begin position="86"/>
        <end position="112"/>
    </location>
</feature>
<feature type="region of interest" description="Disordered" evidence="1">
    <location>
        <begin position="60"/>
        <end position="90"/>
    </location>
</feature>
<evidence type="ECO:0000256" key="1">
    <source>
        <dbReference type="SAM" id="MobiDB-lite"/>
    </source>
</evidence>
<dbReference type="RefSeq" id="WP_277522139.1">
    <property type="nucleotide sequence ID" value="NZ_JAMQOT010000004.1"/>
</dbReference>
<sequence>MATGNTGGREYSLVELFAIKFVLADVLIIALLLLAGPVYAIAATALIVIGGLGLWYLAGRTGGDESPDPGPDRALEDPETTASETDPVTTLQERYAAGELSEAEFEAKLDRLIESNERADSAGVETDDLSLERRG</sequence>
<keyword evidence="2" id="KW-0472">Membrane</keyword>
<keyword evidence="2" id="KW-0812">Transmembrane</keyword>
<protein>
    <submittedName>
        <fullName evidence="4">SHOCT domain-containing protein</fullName>
    </submittedName>
</protein>
<evidence type="ECO:0000313" key="5">
    <source>
        <dbReference type="Proteomes" id="UP001154061"/>
    </source>
</evidence>
<name>A0A9Q4Q2J9_9EURY</name>
<dbReference type="Pfam" id="PF09851">
    <property type="entry name" value="SHOCT"/>
    <property type="match status" value="1"/>
</dbReference>
<dbReference type="InterPro" id="IPR018649">
    <property type="entry name" value="SHOCT"/>
</dbReference>
<feature type="transmembrane region" description="Helical" evidence="2">
    <location>
        <begin position="39"/>
        <end position="58"/>
    </location>
</feature>
<accession>A0A9Q4Q2J9</accession>
<dbReference type="AlphaFoldDB" id="A0A9Q4Q2J9"/>
<feature type="region of interest" description="Disordered" evidence="1">
    <location>
        <begin position="116"/>
        <end position="135"/>
    </location>
</feature>
<dbReference type="EMBL" id="JAMQOT010000004">
    <property type="protein sequence ID" value="MDF9746596.1"/>
    <property type="molecule type" value="Genomic_DNA"/>
</dbReference>
<evidence type="ECO:0000313" key="4">
    <source>
        <dbReference type="EMBL" id="MDF9746596.1"/>
    </source>
</evidence>
<gene>
    <name evidence="4" type="ORF">NDI89_13480</name>
</gene>
<organism evidence="4 5">
    <name type="scientific">Natrinema salsiterrestre</name>
    <dbReference type="NCBI Taxonomy" id="2950540"/>
    <lineage>
        <taxon>Archaea</taxon>
        <taxon>Methanobacteriati</taxon>
        <taxon>Methanobacteriota</taxon>
        <taxon>Stenosarchaea group</taxon>
        <taxon>Halobacteria</taxon>
        <taxon>Halobacteriales</taxon>
        <taxon>Natrialbaceae</taxon>
        <taxon>Natrinema</taxon>
    </lineage>
</organism>
<evidence type="ECO:0000259" key="3">
    <source>
        <dbReference type="Pfam" id="PF09851"/>
    </source>
</evidence>
<dbReference type="Proteomes" id="UP001154061">
    <property type="component" value="Unassembled WGS sequence"/>
</dbReference>
<evidence type="ECO:0000256" key="2">
    <source>
        <dbReference type="SAM" id="Phobius"/>
    </source>
</evidence>
<feature type="compositionally biased region" description="Polar residues" evidence="1">
    <location>
        <begin position="80"/>
        <end position="90"/>
    </location>
</feature>
<comment type="caution">
    <text evidence="4">The sequence shown here is derived from an EMBL/GenBank/DDBJ whole genome shotgun (WGS) entry which is preliminary data.</text>
</comment>